<accession>A0A0M3HQ08</accession>
<organism evidence="2 3">
    <name type="scientific">Ascaris lumbricoides</name>
    <name type="common">Giant roundworm</name>
    <dbReference type="NCBI Taxonomy" id="6252"/>
    <lineage>
        <taxon>Eukaryota</taxon>
        <taxon>Metazoa</taxon>
        <taxon>Ecdysozoa</taxon>
        <taxon>Nematoda</taxon>
        <taxon>Chromadorea</taxon>
        <taxon>Rhabditida</taxon>
        <taxon>Spirurina</taxon>
        <taxon>Ascaridomorpha</taxon>
        <taxon>Ascaridoidea</taxon>
        <taxon>Ascarididae</taxon>
        <taxon>Ascaris</taxon>
    </lineage>
</organism>
<dbReference type="AlphaFoldDB" id="A0A0M3HQ08"/>
<keyword evidence="2" id="KW-1185">Reference proteome</keyword>
<dbReference type="PROSITE" id="PS50106">
    <property type="entry name" value="PDZ"/>
    <property type="match status" value="1"/>
</dbReference>
<reference evidence="3" key="1">
    <citation type="submission" date="2016-05" db="UniProtKB">
        <authorList>
            <consortium name="WormBaseParasite"/>
        </authorList>
    </citation>
    <scope>IDENTIFICATION</scope>
</reference>
<sequence>MVEYDLMSLKSTDCKSTEQIMQDRSATHTFRFRLQPDTSVHGALAFRLIGNRTHGVFVCGVNEQSEQSKLLKNGDRILEVGGIDVRRLTCDQVASILRLSMIKHGYASLRVIHDREVQLLLKAHTNTDDDSSTIGTCALKRCYSSHCTEPPVQLRTSTSDVTGFADLNYEAAKIRPWRTQDDFGDAEYVHLICFDELSGKVFSHCKRKRTYEGSMQLDGDCAKLCNVPRRCSVCFKVIRRKRWHMLKHEWTLGARKLLPRSASGFFDLEKQANVHYTLL</sequence>
<evidence type="ECO:0000313" key="2">
    <source>
        <dbReference type="Proteomes" id="UP000036681"/>
    </source>
</evidence>
<dbReference type="WBParaSite" id="ALUE_0000408201-mRNA-1">
    <property type="protein sequence ID" value="ALUE_0000408201-mRNA-1"/>
    <property type="gene ID" value="ALUE_0000408201"/>
</dbReference>
<evidence type="ECO:0000313" key="3">
    <source>
        <dbReference type="WBParaSite" id="ALUE_0000408201-mRNA-1"/>
    </source>
</evidence>
<proteinExistence type="predicted"/>
<feature type="domain" description="PDZ" evidence="1">
    <location>
        <begin position="31"/>
        <end position="98"/>
    </location>
</feature>
<dbReference type="SUPFAM" id="SSF50156">
    <property type="entry name" value="PDZ domain-like"/>
    <property type="match status" value="1"/>
</dbReference>
<dbReference type="InterPro" id="IPR036034">
    <property type="entry name" value="PDZ_sf"/>
</dbReference>
<dbReference type="Gene3D" id="2.30.42.10">
    <property type="match status" value="1"/>
</dbReference>
<protein>
    <submittedName>
        <fullName evidence="3">PDZ domain-containing protein</fullName>
    </submittedName>
</protein>
<dbReference type="SMART" id="SM00228">
    <property type="entry name" value="PDZ"/>
    <property type="match status" value="1"/>
</dbReference>
<dbReference type="Proteomes" id="UP000036681">
    <property type="component" value="Unplaced"/>
</dbReference>
<evidence type="ECO:0000259" key="1">
    <source>
        <dbReference type="PROSITE" id="PS50106"/>
    </source>
</evidence>
<name>A0A0M3HQ08_ASCLU</name>
<dbReference type="CDD" id="cd00136">
    <property type="entry name" value="PDZ_canonical"/>
    <property type="match status" value="1"/>
</dbReference>
<dbReference type="InterPro" id="IPR001478">
    <property type="entry name" value="PDZ"/>
</dbReference>